<evidence type="ECO:0000256" key="3">
    <source>
        <dbReference type="SAM" id="MobiDB-lite"/>
    </source>
</evidence>
<reference evidence="5" key="1">
    <citation type="submission" date="2023-11" db="EMBL/GenBank/DDBJ databases">
        <title>Genome Sequence of Bacillus pseudomycoides stain BUPM19.</title>
        <authorList>
            <person name="Farhat A."/>
        </authorList>
    </citation>
    <scope>NUCLEOTIDE SEQUENCE [LARGE SCALE GENOMIC DNA]</scope>
    <source>
        <strain evidence="5">BUPM19</strain>
    </source>
</reference>
<feature type="coiled-coil region" evidence="2">
    <location>
        <begin position="271"/>
        <end position="329"/>
    </location>
</feature>
<keyword evidence="2" id="KW-0175">Coiled coil</keyword>
<dbReference type="EMBL" id="JAXOVW010000168">
    <property type="protein sequence ID" value="MDZ5610512.1"/>
    <property type="molecule type" value="Genomic_DNA"/>
</dbReference>
<dbReference type="NCBIfam" id="NF041497">
    <property type="entry name" value="MobV"/>
    <property type="match status" value="1"/>
</dbReference>
<dbReference type="CDD" id="cd17242">
    <property type="entry name" value="MobM_relaxase"/>
    <property type="match status" value="1"/>
</dbReference>
<evidence type="ECO:0000256" key="1">
    <source>
        <dbReference type="ARBA" id="ARBA00010657"/>
    </source>
</evidence>
<organism evidence="4 5">
    <name type="scientific">Bacillus bingmayongensis</name>
    <dbReference type="NCBI Taxonomy" id="1150157"/>
    <lineage>
        <taxon>Bacteria</taxon>
        <taxon>Bacillati</taxon>
        <taxon>Bacillota</taxon>
        <taxon>Bacilli</taxon>
        <taxon>Bacillales</taxon>
        <taxon>Bacillaceae</taxon>
        <taxon>Bacillus</taxon>
    </lineage>
</organism>
<feature type="coiled-coil region" evidence="2">
    <location>
        <begin position="196"/>
        <end position="237"/>
    </location>
</feature>
<keyword evidence="5" id="KW-1185">Reference proteome</keyword>
<accession>A0ABU5K5I5</accession>
<dbReference type="Pfam" id="PF01076">
    <property type="entry name" value="Mob_Pre"/>
    <property type="match status" value="1"/>
</dbReference>
<dbReference type="RefSeq" id="WP_374219715.1">
    <property type="nucleotide sequence ID" value="NZ_JAXOVW010000168.1"/>
</dbReference>
<comment type="caution">
    <text evidence="4">The sequence shown here is derived from an EMBL/GenBank/DDBJ whole genome shotgun (WGS) entry which is preliminary data.</text>
</comment>
<feature type="compositionally biased region" description="Basic and acidic residues" evidence="3">
    <location>
        <begin position="376"/>
        <end position="408"/>
    </location>
</feature>
<evidence type="ECO:0000313" key="5">
    <source>
        <dbReference type="Proteomes" id="UP001291930"/>
    </source>
</evidence>
<dbReference type="Gene3D" id="3.30.930.30">
    <property type="match status" value="1"/>
</dbReference>
<feature type="region of interest" description="Disordered" evidence="3">
    <location>
        <begin position="368"/>
        <end position="408"/>
    </location>
</feature>
<gene>
    <name evidence="4" type="primary">mobV</name>
    <name evidence="4" type="ORF">U2I54_26750</name>
</gene>
<evidence type="ECO:0000313" key="4">
    <source>
        <dbReference type="EMBL" id="MDZ5610512.1"/>
    </source>
</evidence>
<comment type="similarity">
    <text evidence="1">Belongs to the plasmid mobilization pre family.</text>
</comment>
<dbReference type="InterPro" id="IPR001668">
    <property type="entry name" value="Mob_Pre"/>
</dbReference>
<protein>
    <submittedName>
        <fullName evidence="4">MobV family relaxase</fullName>
    </submittedName>
</protein>
<proteinExistence type="inferred from homology"/>
<dbReference type="Proteomes" id="UP001291930">
    <property type="component" value="Unassembled WGS sequence"/>
</dbReference>
<sequence length="408" mass="48404">MSFAICRMQKFKMRDVKGIQIHNQREKESHTNPDIEKEQSHLNYDLHNDQHIDYLRIVKEKIEQNVETNRAIRKDAVVMCEFVVTSDRDFFERLSEENPDSQIEFFEEAYSFLRERYGEQNIVHAAVHLDEKTPHMHVGMVPITEEKKLSAKQIFNRKELVSLQDDFHAHMVEKGFDLERGVSSDKKHIETARFKALTAKEEVQVLEDTLVEKELEKQQIEKSMQQMQNRLNVLKRAVKVGKQVEKMPVKEKGGLIRPKTVEISLEDFQRIKTLAKASEAFKRENETLQRQKHAMEVNNTDLHTTIKRLEKEKKELEPYKAKYERLQKLFVQMQEFYKERVPQGIEKFQQILGYCKKKVNITLNPFSNTRFSENNLTKHERKGYDLASKDIQQKKKEKNRNRDSGLER</sequence>
<evidence type="ECO:0000256" key="2">
    <source>
        <dbReference type="SAM" id="Coils"/>
    </source>
</evidence>
<name>A0ABU5K5I5_9BACI</name>